<protein>
    <submittedName>
        <fullName evidence="1">DUF6308 family protein</fullName>
    </submittedName>
</protein>
<reference evidence="1" key="1">
    <citation type="submission" date="2022-09" db="EMBL/GenBank/DDBJ databases">
        <title>Novel species in genus Arthrobacter.</title>
        <authorList>
            <person name="Liu Y."/>
        </authorList>
    </citation>
    <scope>NUCLEOTIDE SEQUENCE</scope>
    <source>
        <strain evidence="1">Zg-Y815</strain>
    </source>
</reference>
<dbReference type="Pfam" id="PF19827">
    <property type="entry name" value="DUF6308"/>
    <property type="match status" value="1"/>
</dbReference>
<dbReference type="Proteomes" id="UP001059859">
    <property type="component" value="Chromosome"/>
</dbReference>
<dbReference type="RefSeq" id="WP_260652064.1">
    <property type="nucleotide sequence ID" value="NZ_CP104275.1"/>
</dbReference>
<dbReference type="EMBL" id="CP104275">
    <property type="protein sequence ID" value="UWX96787.1"/>
    <property type="molecule type" value="Genomic_DNA"/>
</dbReference>
<dbReference type="InterPro" id="IPR046275">
    <property type="entry name" value="DUF6308"/>
</dbReference>
<evidence type="ECO:0000313" key="2">
    <source>
        <dbReference type="Proteomes" id="UP001059859"/>
    </source>
</evidence>
<evidence type="ECO:0000313" key="1">
    <source>
        <dbReference type="EMBL" id="UWX96787.1"/>
    </source>
</evidence>
<sequence>MDLPAILDAGRADAAADLLHRYYTQKLNSGHVRTGARFDTWAGGGDSPGAANRITADDLLALSLLGEDIKGPAVVGLLETKAPEIGELLELIPVTLELADVTGVEYVHVLGKESPAWLLWDIFRGYRGGQWRMGATKTSKLLARKRPKLIPIWDPLVARSIGAGTSLTQWEEWHALLTADDRHLVRHLAAVQDRAALPVRVSTLRAMDVILWMDAKQRGFRAAPGDDD</sequence>
<organism evidence="1 2">
    <name type="scientific">Arthrobacter zhaoxinii</name>
    <dbReference type="NCBI Taxonomy" id="2964616"/>
    <lineage>
        <taxon>Bacteria</taxon>
        <taxon>Bacillati</taxon>
        <taxon>Actinomycetota</taxon>
        <taxon>Actinomycetes</taxon>
        <taxon>Micrococcales</taxon>
        <taxon>Micrococcaceae</taxon>
        <taxon>Arthrobacter</taxon>
    </lineage>
</organism>
<name>A0ABY5YNX3_9MICC</name>
<proteinExistence type="predicted"/>
<keyword evidence="2" id="KW-1185">Reference proteome</keyword>
<accession>A0ABY5YNX3</accession>
<gene>
    <name evidence="1" type="ORF">N2K95_14260</name>
</gene>